<dbReference type="Gene3D" id="1.10.10.10">
    <property type="entry name" value="Winged helix-like DNA-binding domain superfamily/Winged helix DNA-binding domain"/>
    <property type="match status" value="1"/>
</dbReference>
<protein>
    <submittedName>
        <fullName evidence="2">FeoC-like transcriptional regulator</fullName>
    </submittedName>
</protein>
<reference evidence="2 3" key="1">
    <citation type="submission" date="2019-03" db="EMBL/GenBank/DDBJ databases">
        <title>Genomic Encyclopedia of Type Strains, Phase IV (KMG-IV): sequencing the most valuable type-strain genomes for metagenomic binning, comparative biology and taxonomic classification.</title>
        <authorList>
            <person name="Goeker M."/>
        </authorList>
    </citation>
    <scope>NUCLEOTIDE SEQUENCE [LARGE SCALE GENOMIC DNA]</scope>
    <source>
        <strain evidence="2 3">DSM 101688</strain>
    </source>
</reference>
<feature type="domain" description="Transcriptional regulator HTH-type FeoC" evidence="1">
    <location>
        <begin position="2"/>
        <end position="70"/>
    </location>
</feature>
<dbReference type="AlphaFoldDB" id="A0A4R3JEX0"/>
<dbReference type="InterPro" id="IPR036390">
    <property type="entry name" value="WH_DNA-bd_sf"/>
</dbReference>
<dbReference type="InterPro" id="IPR015102">
    <property type="entry name" value="Tscrpt_reg_HTH_FeoC"/>
</dbReference>
<gene>
    <name evidence="2" type="ORF">EDD55_102392</name>
</gene>
<dbReference type="Proteomes" id="UP000295304">
    <property type="component" value="Unassembled WGS sequence"/>
</dbReference>
<proteinExistence type="predicted"/>
<comment type="caution">
    <text evidence="2">The sequence shown here is derived from an EMBL/GenBank/DDBJ whole genome shotgun (WGS) entry which is preliminary data.</text>
</comment>
<evidence type="ECO:0000313" key="3">
    <source>
        <dbReference type="Proteomes" id="UP000295304"/>
    </source>
</evidence>
<dbReference type="EMBL" id="SLZW01000002">
    <property type="protein sequence ID" value="TCS64347.1"/>
    <property type="molecule type" value="Genomic_DNA"/>
</dbReference>
<sequence length="74" mass="8241">MILSDLKSYLSKRKRAPIGDLVNRFDAEPDALRGMLDHFIRKGQARRLDSDGGACGGCQKCAPLTVEIYEWTGK</sequence>
<dbReference type="SUPFAM" id="SSF46785">
    <property type="entry name" value="Winged helix' DNA-binding domain"/>
    <property type="match status" value="1"/>
</dbReference>
<accession>A0A4R3JEX0</accession>
<dbReference type="Pfam" id="PF09012">
    <property type="entry name" value="FeoC"/>
    <property type="match status" value="1"/>
</dbReference>
<dbReference type="InterPro" id="IPR036388">
    <property type="entry name" value="WH-like_DNA-bd_sf"/>
</dbReference>
<keyword evidence="3" id="KW-1185">Reference proteome</keyword>
<dbReference type="RefSeq" id="WP_132938291.1">
    <property type="nucleotide sequence ID" value="NZ_CP119676.1"/>
</dbReference>
<name>A0A4R3JEX0_9PROT</name>
<evidence type="ECO:0000259" key="1">
    <source>
        <dbReference type="Pfam" id="PF09012"/>
    </source>
</evidence>
<evidence type="ECO:0000313" key="2">
    <source>
        <dbReference type="EMBL" id="TCS64347.1"/>
    </source>
</evidence>
<organism evidence="2 3">
    <name type="scientific">Varunaivibrio sulfuroxidans</name>
    <dbReference type="NCBI Taxonomy" id="1773489"/>
    <lineage>
        <taxon>Bacteria</taxon>
        <taxon>Pseudomonadati</taxon>
        <taxon>Pseudomonadota</taxon>
        <taxon>Alphaproteobacteria</taxon>
        <taxon>Rhodospirillales</taxon>
        <taxon>Magnetovibrionaceae</taxon>
        <taxon>Varunaivibrio</taxon>
    </lineage>
</organism>
<dbReference type="OrthoDB" id="467062at2"/>